<dbReference type="SUPFAM" id="SSF52743">
    <property type="entry name" value="Subtilisin-like"/>
    <property type="match status" value="1"/>
</dbReference>
<keyword evidence="7 15" id="KW-0479">Metal-binding</keyword>
<comment type="function">
    <text evidence="2">Secreted tripeptidyl-peptidase which degrades proteins at acidic pHs and is involved in virulence.</text>
</comment>
<keyword evidence="6 15" id="KW-0645">Protease</keyword>
<dbReference type="EMBL" id="SNSC02000013">
    <property type="protein sequence ID" value="TID18702.1"/>
    <property type="molecule type" value="Genomic_DNA"/>
</dbReference>
<dbReference type="Gene3D" id="3.40.50.200">
    <property type="entry name" value="Peptidase S8/S53 domain"/>
    <property type="match status" value="1"/>
</dbReference>
<dbReference type="InterPro" id="IPR050819">
    <property type="entry name" value="Tripeptidyl-peptidase_I"/>
</dbReference>
<comment type="cofactor">
    <cofactor evidence="15">
        <name>Ca(2+)</name>
        <dbReference type="ChEBI" id="CHEBI:29108"/>
    </cofactor>
    <text evidence="15">Binds 1 Ca(2+) ion per subunit.</text>
</comment>
<feature type="active site" description="Charge relay system" evidence="15">
    <location>
        <position position="314"/>
    </location>
</feature>
<dbReference type="PANTHER" id="PTHR14218:SF39">
    <property type="entry name" value="PEPTIDASE S53 DOMAIN-CONTAINING PROTEIN"/>
    <property type="match status" value="1"/>
</dbReference>
<dbReference type="AlphaFoldDB" id="A0A4Z1NRF8"/>
<dbReference type="STRING" id="86259.A0A4Z1NRF8"/>
<keyword evidence="12" id="KW-0843">Virulence</keyword>
<feature type="binding site" evidence="15">
    <location>
        <position position="570"/>
    </location>
    <ligand>
        <name>Ca(2+)</name>
        <dbReference type="ChEBI" id="CHEBI:29108"/>
    </ligand>
</feature>
<dbReference type="SUPFAM" id="SSF54897">
    <property type="entry name" value="Protease propeptides/inhibitors"/>
    <property type="match status" value="1"/>
</dbReference>
<dbReference type="GO" id="GO:0004252">
    <property type="term" value="F:serine-type endopeptidase activity"/>
    <property type="evidence" value="ECO:0007669"/>
    <property type="project" value="UniProtKB-UniRule"/>
</dbReference>
<protein>
    <recommendedName>
        <fullName evidence="4">tripeptidyl-peptidase II</fullName>
        <ecNumber evidence="4">3.4.14.10</ecNumber>
    </recommendedName>
</protein>
<evidence type="ECO:0000256" key="16">
    <source>
        <dbReference type="SAM" id="SignalP"/>
    </source>
</evidence>
<evidence type="ECO:0000256" key="11">
    <source>
        <dbReference type="ARBA" id="ARBA00022837"/>
    </source>
</evidence>
<feature type="chain" id="PRO_5021189034" description="tripeptidyl-peptidase II" evidence="16">
    <location>
        <begin position="22"/>
        <end position="620"/>
    </location>
</feature>
<comment type="caution">
    <text evidence="18">The sequence shown here is derived from an EMBL/GenBank/DDBJ whole genome shotgun (WGS) entry which is preliminary data.</text>
</comment>
<evidence type="ECO:0000313" key="19">
    <source>
        <dbReference type="Proteomes" id="UP000298493"/>
    </source>
</evidence>
<dbReference type="CDD" id="cd11377">
    <property type="entry name" value="Pro-peptidase_S53"/>
    <property type="match status" value="1"/>
</dbReference>
<evidence type="ECO:0000256" key="8">
    <source>
        <dbReference type="ARBA" id="ARBA00022729"/>
    </source>
</evidence>
<dbReference type="PROSITE" id="PS51695">
    <property type="entry name" value="SEDOLISIN"/>
    <property type="match status" value="1"/>
</dbReference>
<keyword evidence="14" id="KW-0325">Glycoprotein</keyword>
<proteinExistence type="predicted"/>
<dbReference type="GO" id="GO:0008240">
    <property type="term" value="F:tripeptidyl-peptidase activity"/>
    <property type="evidence" value="ECO:0007669"/>
    <property type="project" value="UniProtKB-EC"/>
</dbReference>
<keyword evidence="10 15" id="KW-0720">Serine protease</keyword>
<evidence type="ECO:0000256" key="6">
    <source>
        <dbReference type="ARBA" id="ARBA00022670"/>
    </source>
</evidence>
<dbReference type="InterPro" id="IPR030400">
    <property type="entry name" value="Sedolisin_dom"/>
</dbReference>
<feature type="signal peptide" evidence="16">
    <location>
        <begin position="1"/>
        <end position="21"/>
    </location>
</feature>
<feature type="active site" description="Charge relay system" evidence="15">
    <location>
        <position position="318"/>
    </location>
</feature>
<dbReference type="GO" id="GO:0006508">
    <property type="term" value="P:proteolysis"/>
    <property type="evidence" value="ECO:0007669"/>
    <property type="project" value="UniProtKB-KW"/>
</dbReference>
<reference evidence="18 19" key="1">
    <citation type="submission" date="2019-04" db="EMBL/GenBank/DDBJ databases">
        <title>High contiguity whole genome sequence and gene annotation resource for two Venturia nashicola isolates.</title>
        <authorList>
            <person name="Prokchorchik M."/>
            <person name="Won K."/>
            <person name="Lee Y."/>
            <person name="Choi E.D."/>
            <person name="Segonzac C."/>
            <person name="Sohn K.H."/>
        </authorList>
    </citation>
    <scope>NUCLEOTIDE SEQUENCE [LARGE SCALE GENOMIC DNA]</scope>
    <source>
        <strain evidence="18 19">PRI2</strain>
    </source>
</reference>
<dbReference type="OrthoDB" id="409122at2759"/>
<dbReference type="Pfam" id="PF09286">
    <property type="entry name" value="Pro-kuma_activ"/>
    <property type="match status" value="1"/>
</dbReference>
<keyword evidence="5" id="KW-0964">Secreted</keyword>
<organism evidence="18 19">
    <name type="scientific">Venturia nashicola</name>
    <dbReference type="NCBI Taxonomy" id="86259"/>
    <lineage>
        <taxon>Eukaryota</taxon>
        <taxon>Fungi</taxon>
        <taxon>Dikarya</taxon>
        <taxon>Ascomycota</taxon>
        <taxon>Pezizomycotina</taxon>
        <taxon>Dothideomycetes</taxon>
        <taxon>Pleosporomycetidae</taxon>
        <taxon>Venturiales</taxon>
        <taxon>Venturiaceae</taxon>
        <taxon>Venturia</taxon>
    </lineage>
</organism>
<evidence type="ECO:0000313" key="18">
    <source>
        <dbReference type="EMBL" id="TID18702.1"/>
    </source>
</evidence>
<sequence length="620" mass="67412">MHFSHFLTSIHAIGAVYSCYASPVASRSSYAVAEHHPVPKGWKKVGPAPKSSVIKLQIGLKQANKGAVEQHLLQISDPTHARYGQYLSNEQLHSIITPSEETIGLVKTWLLENGITSFTYSPAKDWISTRLTVGQVEDLLQTEYYTFVHKDGTSVIRAPEWSLPADLHEHIDVVQPTTSFFRPDANAKSLVLGSEGHTVSWWEAHGQSFAAKTAGAVSDRSISSICNISFTTLECVRTLYGTIDYVAKVPEKQKIGVTNYLDETTNRADIELYLKNQRPDAISAAHTFELISVANGTVSQNYTNEDLLNGKGAEGILDAEWTIGVSYPIPMVAWSTGGEPPYIPDISTPRNTNEPYLAWLEYVLAQKELPTVITTSYGDSEQTVPYSYAQRVCEGFAQLGARGISVLFSSGDAGVGSANTCVSNDGNKTIKFLPDFPTSCPYITSVGATEAFEPEVAVKRFASGAGFSNYFAAPDYQKKTVDDYVKSLNGLHDGLYNKSGRAYPDVAAQGNRDVIVYNNKVRLIGGTSASVPTFSAIISLVNDALLADGKPVLGFLNPWLYQVGYKGLNDIVGGSSFGCNTTGFPAQVGWDAVTGWGTPNFPKLKQLALEKSNVSRSYRF</sequence>
<dbReference type="InterPro" id="IPR036852">
    <property type="entry name" value="Peptidase_S8/S53_dom_sf"/>
</dbReference>
<evidence type="ECO:0000256" key="3">
    <source>
        <dbReference type="ARBA" id="ARBA00004239"/>
    </source>
</evidence>
<evidence type="ECO:0000256" key="10">
    <source>
        <dbReference type="ARBA" id="ARBA00022825"/>
    </source>
</evidence>
<evidence type="ECO:0000256" key="7">
    <source>
        <dbReference type="ARBA" id="ARBA00022723"/>
    </source>
</evidence>
<evidence type="ECO:0000256" key="2">
    <source>
        <dbReference type="ARBA" id="ARBA00002451"/>
    </source>
</evidence>
<dbReference type="SMART" id="SM00944">
    <property type="entry name" value="Pro-kuma_activ"/>
    <property type="match status" value="1"/>
</dbReference>
<evidence type="ECO:0000256" key="1">
    <source>
        <dbReference type="ARBA" id="ARBA00001910"/>
    </source>
</evidence>
<feature type="binding site" evidence="15">
    <location>
        <position position="571"/>
    </location>
    <ligand>
        <name>Ca(2+)</name>
        <dbReference type="ChEBI" id="CHEBI:29108"/>
    </ligand>
</feature>
<feature type="domain" description="Peptidase S53" evidence="17">
    <location>
        <begin position="230"/>
        <end position="611"/>
    </location>
</feature>
<evidence type="ECO:0000256" key="15">
    <source>
        <dbReference type="PROSITE-ProRule" id="PRU01032"/>
    </source>
</evidence>
<accession>A0A4Z1NRF8</accession>
<dbReference type="GO" id="GO:0046872">
    <property type="term" value="F:metal ion binding"/>
    <property type="evidence" value="ECO:0007669"/>
    <property type="project" value="UniProtKB-UniRule"/>
</dbReference>
<evidence type="ECO:0000259" key="17">
    <source>
        <dbReference type="PROSITE" id="PS51695"/>
    </source>
</evidence>
<dbReference type="EC" id="3.4.14.10" evidence="4"/>
<evidence type="ECO:0000256" key="5">
    <source>
        <dbReference type="ARBA" id="ARBA00022525"/>
    </source>
</evidence>
<keyword evidence="9 15" id="KW-0378">Hydrolase</keyword>
<keyword evidence="19" id="KW-1185">Reference proteome</keyword>
<evidence type="ECO:0000256" key="4">
    <source>
        <dbReference type="ARBA" id="ARBA00012462"/>
    </source>
</evidence>
<dbReference type="PANTHER" id="PTHR14218">
    <property type="entry name" value="PROTEASE S8 TRIPEPTIDYL PEPTIDASE I CLN2"/>
    <property type="match status" value="1"/>
</dbReference>
<evidence type="ECO:0000256" key="14">
    <source>
        <dbReference type="ARBA" id="ARBA00023180"/>
    </source>
</evidence>
<name>A0A4Z1NRF8_9PEZI</name>
<gene>
    <name evidence="18" type="ORF">E6O75_ATG05823</name>
</gene>
<comment type="subcellular location">
    <subcellularLocation>
        <location evidence="3">Secreted</location>
        <location evidence="3">Extracellular space</location>
    </subcellularLocation>
</comment>
<dbReference type="Proteomes" id="UP000298493">
    <property type="component" value="Unassembled WGS sequence"/>
</dbReference>
<feature type="active site" description="Charge relay system" evidence="15">
    <location>
        <position position="528"/>
    </location>
</feature>
<evidence type="ECO:0000256" key="9">
    <source>
        <dbReference type="ARBA" id="ARBA00022801"/>
    </source>
</evidence>
<keyword evidence="13" id="KW-0865">Zymogen</keyword>
<keyword evidence="8 16" id="KW-0732">Signal</keyword>
<dbReference type="GO" id="GO:0005576">
    <property type="term" value="C:extracellular region"/>
    <property type="evidence" value="ECO:0007669"/>
    <property type="project" value="UniProtKB-SubCell"/>
</dbReference>
<keyword evidence="11 15" id="KW-0106">Calcium</keyword>
<comment type="catalytic activity">
    <reaction evidence="1">
        <text>Release of an N-terminal tripeptide from a polypeptide.</text>
        <dbReference type="EC" id="3.4.14.10"/>
    </reaction>
</comment>
<dbReference type="FunFam" id="3.40.50.200:FF:000015">
    <property type="entry name" value="Tripeptidyl peptidase A"/>
    <property type="match status" value="1"/>
</dbReference>
<feature type="binding site" evidence="15">
    <location>
        <position position="591"/>
    </location>
    <ligand>
        <name>Ca(2+)</name>
        <dbReference type="ChEBI" id="CHEBI:29108"/>
    </ligand>
</feature>
<evidence type="ECO:0000256" key="12">
    <source>
        <dbReference type="ARBA" id="ARBA00023026"/>
    </source>
</evidence>
<dbReference type="CDD" id="cd04056">
    <property type="entry name" value="Peptidases_S53"/>
    <property type="match status" value="1"/>
</dbReference>
<evidence type="ECO:0000256" key="13">
    <source>
        <dbReference type="ARBA" id="ARBA00023145"/>
    </source>
</evidence>
<feature type="binding site" evidence="15">
    <location>
        <position position="589"/>
    </location>
    <ligand>
        <name>Ca(2+)</name>
        <dbReference type="ChEBI" id="CHEBI:29108"/>
    </ligand>
</feature>
<dbReference type="InterPro" id="IPR015366">
    <property type="entry name" value="S53_propep"/>
</dbReference>